<feature type="transmembrane region" description="Helical" evidence="8">
    <location>
        <begin position="232"/>
        <end position="252"/>
    </location>
</feature>
<dbReference type="InterPro" id="IPR035906">
    <property type="entry name" value="MetI-like_sf"/>
</dbReference>
<sequence>MDRSKALRHIALVSILLVLIVPFLVLILWSFSQGWASNDLMPNEFGLRGWRYLFSPQSRTLSSLGVSILISLVVTGFGLILSIPAGKALGLYNFPGKRLIELLVLAPTIIPTIAVGMGIQIAFIRYGLADTLLGVILVHLPIVLPYGIRIFASIYKALGTKWEDQAKILKANGWQRFWFASLPFLYPGIISAGVLMFNVSFSQYFLTYLIGGGKIMTLPILLFPFVNSGDRVMASGLSLIFILSSLILMLIIERVITDSEQKTNFYYL</sequence>
<comment type="similarity">
    <text evidence="8">Belongs to the binding-protein-dependent transport system permease family.</text>
</comment>
<evidence type="ECO:0000256" key="4">
    <source>
        <dbReference type="ARBA" id="ARBA00022519"/>
    </source>
</evidence>
<protein>
    <submittedName>
        <fullName evidence="10">ABC transporter permease subunit</fullName>
    </submittedName>
</protein>
<keyword evidence="2 8" id="KW-0813">Transport</keyword>
<proteinExistence type="inferred from homology"/>
<organism evidence="10 11">
    <name type="scientific">Desulfosporosinus nitroreducens</name>
    <dbReference type="NCBI Taxonomy" id="2018668"/>
    <lineage>
        <taxon>Bacteria</taxon>
        <taxon>Bacillati</taxon>
        <taxon>Bacillota</taxon>
        <taxon>Clostridia</taxon>
        <taxon>Eubacteriales</taxon>
        <taxon>Desulfitobacteriaceae</taxon>
        <taxon>Desulfosporosinus</taxon>
    </lineage>
</organism>
<feature type="transmembrane region" description="Helical" evidence="8">
    <location>
        <begin position="177"/>
        <end position="199"/>
    </location>
</feature>
<dbReference type="Pfam" id="PF00528">
    <property type="entry name" value="BPD_transp_1"/>
    <property type="match status" value="1"/>
</dbReference>
<dbReference type="SUPFAM" id="SSF161098">
    <property type="entry name" value="MetI-like"/>
    <property type="match status" value="1"/>
</dbReference>
<dbReference type="PANTHER" id="PTHR43357:SF4">
    <property type="entry name" value="INNER MEMBRANE ABC TRANSPORTER PERMEASE PROTEIN YDCV"/>
    <property type="match status" value="1"/>
</dbReference>
<evidence type="ECO:0000256" key="7">
    <source>
        <dbReference type="ARBA" id="ARBA00023136"/>
    </source>
</evidence>
<keyword evidence="11" id="KW-1185">Reference proteome</keyword>
<evidence type="ECO:0000313" key="10">
    <source>
        <dbReference type="EMBL" id="MDO0824955.1"/>
    </source>
</evidence>
<feature type="transmembrane region" description="Helical" evidence="8">
    <location>
        <begin position="132"/>
        <end position="152"/>
    </location>
</feature>
<comment type="subcellular location">
    <subcellularLocation>
        <location evidence="1">Cell inner membrane</location>
        <topology evidence="1">Multi-pass membrane protein</topology>
    </subcellularLocation>
    <subcellularLocation>
        <location evidence="8">Cell membrane</location>
        <topology evidence="8">Multi-pass membrane protein</topology>
    </subcellularLocation>
</comment>
<evidence type="ECO:0000256" key="5">
    <source>
        <dbReference type="ARBA" id="ARBA00022692"/>
    </source>
</evidence>
<keyword evidence="3" id="KW-1003">Cell membrane</keyword>
<evidence type="ECO:0000256" key="8">
    <source>
        <dbReference type="RuleBase" id="RU363032"/>
    </source>
</evidence>
<evidence type="ECO:0000256" key="6">
    <source>
        <dbReference type="ARBA" id="ARBA00022989"/>
    </source>
</evidence>
<evidence type="ECO:0000256" key="1">
    <source>
        <dbReference type="ARBA" id="ARBA00004429"/>
    </source>
</evidence>
<gene>
    <name evidence="10" type="ORF">M8H41_19175</name>
</gene>
<dbReference type="CDD" id="cd06261">
    <property type="entry name" value="TM_PBP2"/>
    <property type="match status" value="1"/>
</dbReference>
<dbReference type="InterPro" id="IPR000515">
    <property type="entry name" value="MetI-like"/>
</dbReference>
<reference evidence="10" key="1">
    <citation type="submission" date="2022-05" db="EMBL/GenBank/DDBJ databases">
        <title>Expanded diversity of anoxic marine methylotrophy in a Black Sea sulfate reducing microorganism.</title>
        <authorList>
            <person name="Fischer P.Q."/>
            <person name="Stams A.J.M."/>
            <person name="Villanueva L."/>
            <person name="Sousa D.Z."/>
        </authorList>
    </citation>
    <scope>NUCLEOTIDE SEQUENCE</scope>
    <source>
        <strain evidence="10">P130</strain>
    </source>
</reference>
<evidence type="ECO:0000256" key="3">
    <source>
        <dbReference type="ARBA" id="ARBA00022475"/>
    </source>
</evidence>
<evidence type="ECO:0000256" key="2">
    <source>
        <dbReference type="ARBA" id="ARBA00022448"/>
    </source>
</evidence>
<evidence type="ECO:0000259" key="9">
    <source>
        <dbReference type="PROSITE" id="PS50928"/>
    </source>
</evidence>
<dbReference type="PROSITE" id="PS50928">
    <property type="entry name" value="ABC_TM1"/>
    <property type="match status" value="1"/>
</dbReference>
<feature type="transmembrane region" description="Helical" evidence="8">
    <location>
        <begin position="12"/>
        <end position="31"/>
    </location>
</feature>
<dbReference type="EMBL" id="JAMJEV010000019">
    <property type="protein sequence ID" value="MDO0824955.1"/>
    <property type="molecule type" value="Genomic_DNA"/>
</dbReference>
<keyword evidence="5 8" id="KW-0812">Transmembrane</keyword>
<keyword evidence="6 8" id="KW-1133">Transmembrane helix</keyword>
<feature type="transmembrane region" description="Helical" evidence="8">
    <location>
        <begin position="102"/>
        <end position="126"/>
    </location>
</feature>
<keyword evidence="4" id="KW-0997">Cell inner membrane</keyword>
<dbReference type="Proteomes" id="UP001176021">
    <property type="component" value="Unassembled WGS sequence"/>
</dbReference>
<comment type="caution">
    <text evidence="10">The sequence shown here is derived from an EMBL/GenBank/DDBJ whole genome shotgun (WGS) entry which is preliminary data.</text>
</comment>
<accession>A0ABT8QWE4</accession>
<feature type="domain" description="ABC transmembrane type-1" evidence="9">
    <location>
        <begin position="64"/>
        <end position="252"/>
    </location>
</feature>
<keyword evidence="7 8" id="KW-0472">Membrane</keyword>
<dbReference type="RefSeq" id="WP_302049690.1">
    <property type="nucleotide sequence ID" value="NZ_JAMJEV010000019.1"/>
</dbReference>
<feature type="transmembrane region" description="Helical" evidence="8">
    <location>
        <begin position="205"/>
        <end position="225"/>
    </location>
</feature>
<dbReference type="Gene3D" id="1.10.3720.10">
    <property type="entry name" value="MetI-like"/>
    <property type="match status" value="1"/>
</dbReference>
<dbReference type="PANTHER" id="PTHR43357">
    <property type="entry name" value="INNER MEMBRANE ABC TRANSPORTER PERMEASE PROTEIN YDCV"/>
    <property type="match status" value="1"/>
</dbReference>
<name>A0ABT8QWE4_9FIRM</name>
<evidence type="ECO:0000313" key="11">
    <source>
        <dbReference type="Proteomes" id="UP001176021"/>
    </source>
</evidence>
<feature type="transmembrane region" description="Helical" evidence="8">
    <location>
        <begin position="61"/>
        <end position="81"/>
    </location>
</feature>